<feature type="compositionally biased region" description="Polar residues" evidence="1">
    <location>
        <begin position="213"/>
        <end position="223"/>
    </location>
</feature>
<comment type="caution">
    <text evidence="2">The sequence shown here is derived from an EMBL/GenBank/DDBJ whole genome shotgun (WGS) entry which is preliminary data.</text>
</comment>
<feature type="compositionally biased region" description="Basic and acidic residues" evidence="1">
    <location>
        <begin position="227"/>
        <end position="243"/>
    </location>
</feature>
<reference evidence="2 3" key="1">
    <citation type="submission" date="2021-06" db="EMBL/GenBank/DDBJ databases">
        <title>Caerostris extrusa draft genome.</title>
        <authorList>
            <person name="Kono N."/>
            <person name="Arakawa K."/>
        </authorList>
    </citation>
    <scope>NUCLEOTIDE SEQUENCE [LARGE SCALE GENOMIC DNA]</scope>
</reference>
<name>A0AAV4X9Z9_CAEEX</name>
<dbReference type="Proteomes" id="UP001054945">
    <property type="component" value="Unassembled WGS sequence"/>
</dbReference>
<dbReference type="AlphaFoldDB" id="A0AAV4X9Z9"/>
<keyword evidence="3" id="KW-1185">Reference proteome</keyword>
<gene>
    <name evidence="2" type="primary">AVEN_132390_1</name>
    <name evidence="2" type="ORF">CEXT_141841</name>
</gene>
<sequence length="243" mass="26815">MIIHLTLPKTFSIFFAGPFACQPLSSFVDNSLGQHLSPTAVASAVLCPTSLESLNQHSLVEPESVVRPDISTSIQKQNIDHHSLCLSPKYFDHQPALSLLMIEDSRDDLEAVMSHLFGKFSFLMHSSKQDDSHLPSKSSLESSIISNEKKEQLIQNILDDQSIKSDDQYSVSESSTDIRTNSGFSDLDILPTKDYCTGGLFVRQGSMSSCSHYSDSKLSSESFSPMHDSRALHSDSEVTPKKV</sequence>
<dbReference type="EMBL" id="BPLR01000079">
    <property type="protein sequence ID" value="GIY92007.1"/>
    <property type="molecule type" value="Genomic_DNA"/>
</dbReference>
<feature type="region of interest" description="Disordered" evidence="1">
    <location>
        <begin position="213"/>
        <end position="243"/>
    </location>
</feature>
<evidence type="ECO:0000256" key="1">
    <source>
        <dbReference type="SAM" id="MobiDB-lite"/>
    </source>
</evidence>
<organism evidence="2 3">
    <name type="scientific">Caerostris extrusa</name>
    <name type="common">Bark spider</name>
    <name type="synonym">Caerostris bankana</name>
    <dbReference type="NCBI Taxonomy" id="172846"/>
    <lineage>
        <taxon>Eukaryota</taxon>
        <taxon>Metazoa</taxon>
        <taxon>Ecdysozoa</taxon>
        <taxon>Arthropoda</taxon>
        <taxon>Chelicerata</taxon>
        <taxon>Arachnida</taxon>
        <taxon>Araneae</taxon>
        <taxon>Araneomorphae</taxon>
        <taxon>Entelegynae</taxon>
        <taxon>Araneoidea</taxon>
        <taxon>Araneidae</taxon>
        <taxon>Caerostris</taxon>
    </lineage>
</organism>
<protein>
    <submittedName>
        <fullName evidence="2">Uncharacterized protein</fullName>
    </submittedName>
</protein>
<proteinExistence type="predicted"/>
<accession>A0AAV4X9Z9</accession>
<evidence type="ECO:0000313" key="3">
    <source>
        <dbReference type="Proteomes" id="UP001054945"/>
    </source>
</evidence>
<evidence type="ECO:0000313" key="2">
    <source>
        <dbReference type="EMBL" id="GIY92007.1"/>
    </source>
</evidence>